<evidence type="ECO:0000256" key="3">
    <source>
        <dbReference type="ARBA" id="ARBA00022679"/>
    </source>
</evidence>
<accession>A0A2P5BC04</accession>
<dbReference type="InterPro" id="IPR002213">
    <property type="entry name" value="UDP_glucos_trans"/>
</dbReference>
<comment type="caution">
    <text evidence="4">The sequence shown here is derived from an EMBL/GenBank/DDBJ whole genome shotgun (WGS) entry which is preliminary data.</text>
</comment>
<dbReference type="GO" id="GO:0008194">
    <property type="term" value="F:UDP-glycosyltransferase activity"/>
    <property type="evidence" value="ECO:0007669"/>
    <property type="project" value="InterPro"/>
</dbReference>
<evidence type="ECO:0000256" key="2">
    <source>
        <dbReference type="ARBA" id="ARBA00022676"/>
    </source>
</evidence>
<evidence type="ECO:0000313" key="5">
    <source>
        <dbReference type="Proteomes" id="UP000237105"/>
    </source>
</evidence>
<organism evidence="4 5">
    <name type="scientific">Parasponia andersonii</name>
    <name type="common">Sponia andersonii</name>
    <dbReference type="NCBI Taxonomy" id="3476"/>
    <lineage>
        <taxon>Eukaryota</taxon>
        <taxon>Viridiplantae</taxon>
        <taxon>Streptophyta</taxon>
        <taxon>Embryophyta</taxon>
        <taxon>Tracheophyta</taxon>
        <taxon>Spermatophyta</taxon>
        <taxon>Magnoliopsida</taxon>
        <taxon>eudicotyledons</taxon>
        <taxon>Gunneridae</taxon>
        <taxon>Pentapetalae</taxon>
        <taxon>rosids</taxon>
        <taxon>fabids</taxon>
        <taxon>Rosales</taxon>
        <taxon>Cannabaceae</taxon>
        <taxon>Parasponia</taxon>
    </lineage>
</organism>
<dbReference type="STRING" id="3476.A0A2P5BC04"/>
<evidence type="ECO:0000313" key="4">
    <source>
        <dbReference type="EMBL" id="PON46347.1"/>
    </source>
</evidence>
<evidence type="ECO:0000256" key="1">
    <source>
        <dbReference type="ARBA" id="ARBA00009995"/>
    </source>
</evidence>
<protein>
    <submittedName>
        <fullName evidence="4">UDP-glucuronosyl/UDP-glucosyltransferase</fullName>
    </submittedName>
</protein>
<dbReference type="PANTHER" id="PTHR48046:SF1">
    <property type="entry name" value="GLYCOSYLTRANSFERASE-RELATED"/>
    <property type="match status" value="1"/>
</dbReference>
<dbReference type="FunFam" id="3.40.50.2000:FF:000056">
    <property type="entry name" value="Glycosyltransferase"/>
    <property type="match status" value="1"/>
</dbReference>
<keyword evidence="2" id="KW-0328">Glycosyltransferase</keyword>
<dbReference type="Pfam" id="PF00201">
    <property type="entry name" value="UDPGT"/>
    <property type="match status" value="1"/>
</dbReference>
<keyword evidence="3 4" id="KW-0808">Transferase</keyword>
<comment type="similarity">
    <text evidence="1">Belongs to the UDP-glycosyltransferase family.</text>
</comment>
<dbReference type="CDD" id="cd03784">
    <property type="entry name" value="GT1_Gtf-like"/>
    <property type="match status" value="1"/>
</dbReference>
<dbReference type="OrthoDB" id="5835829at2759"/>
<dbReference type="Proteomes" id="UP000237105">
    <property type="component" value="Unassembled WGS sequence"/>
</dbReference>
<gene>
    <name evidence="4" type="ORF">PanWU01x14_252340</name>
</gene>
<dbReference type="PANTHER" id="PTHR48046">
    <property type="entry name" value="UDP-GLYCOSYLTRANSFERASE 72E1"/>
    <property type="match status" value="1"/>
</dbReference>
<dbReference type="AlphaFoldDB" id="A0A2P5BC04"/>
<proteinExistence type="inferred from homology"/>
<dbReference type="EMBL" id="JXTB01000313">
    <property type="protein sequence ID" value="PON46347.1"/>
    <property type="molecule type" value="Genomic_DNA"/>
</dbReference>
<sequence length="472" mass="51058">MGHLIPVLELGKRLLTHHNFTVTTFVVSSHTTTPSPEYSQLLTSFSTTAATSDHLCNIVDVPPANISALVPATAAVVTMISVTMRETKPALRSAIFAADRRPTVLIVDLFGSDLLDIADELAIPKLVFIASNAWFLSLTVYVPVLDEVVRGEYVDQTKPLEIPGCKPVRPDQVVDPMLDRTDQQYQEYLRIGIQIPKADGILVNTWEEAEPASLAALRDENLLGGFAKASVHPIGPFTRSVVDSSGPVFDWLDQQPVESVIFVSFGSGGALSYEQMTEVAWGLELSQQRFVWVVRPPTLATGDAAFFGRGTGEDPSGYLPEGFLTRTRDSGRAEILGHRSVGGFWSHCGWNSTMESVTNGVPMIAWPLYAEQKMNAAVVAEELGVGVRPKAAPTKEVVGREEVEKLVRTIMAEKLGFGIRSRVMELKISAERALAEGGSSYNALSLVAKGLCEVGRNDGVSVAKSDTIDGGF</sequence>
<reference evidence="5" key="1">
    <citation type="submission" date="2016-06" db="EMBL/GenBank/DDBJ databases">
        <title>Parallel loss of symbiosis genes in relatives of nitrogen-fixing non-legume Parasponia.</title>
        <authorList>
            <person name="Van Velzen R."/>
            <person name="Holmer R."/>
            <person name="Bu F."/>
            <person name="Rutten L."/>
            <person name="Van Zeijl A."/>
            <person name="Liu W."/>
            <person name="Santuari L."/>
            <person name="Cao Q."/>
            <person name="Sharma T."/>
            <person name="Shen D."/>
            <person name="Roswanjaya Y."/>
            <person name="Wardhani T."/>
            <person name="Kalhor M.S."/>
            <person name="Jansen J."/>
            <person name="Van den Hoogen J."/>
            <person name="Gungor B."/>
            <person name="Hartog M."/>
            <person name="Hontelez J."/>
            <person name="Verver J."/>
            <person name="Yang W.-C."/>
            <person name="Schijlen E."/>
            <person name="Repin R."/>
            <person name="Schilthuizen M."/>
            <person name="Schranz E."/>
            <person name="Heidstra R."/>
            <person name="Miyata K."/>
            <person name="Fedorova E."/>
            <person name="Kohlen W."/>
            <person name="Bisseling T."/>
            <person name="Smit S."/>
            <person name="Geurts R."/>
        </authorList>
    </citation>
    <scope>NUCLEOTIDE SEQUENCE [LARGE SCALE GENOMIC DNA]</scope>
    <source>
        <strain evidence="5">cv. WU1-14</strain>
    </source>
</reference>
<dbReference type="Gene3D" id="3.40.50.2000">
    <property type="entry name" value="Glycogen Phosphorylase B"/>
    <property type="match status" value="2"/>
</dbReference>
<name>A0A2P5BC04_PARAD</name>
<dbReference type="SUPFAM" id="SSF53756">
    <property type="entry name" value="UDP-Glycosyltransferase/glycogen phosphorylase"/>
    <property type="match status" value="1"/>
</dbReference>
<keyword evidence="5" id="KW-1185">Reference proteome</keyword>